<reference evidence="2 3" key="1">
    <citation type="submission" date="2016-06" db="EMBL/GenBank/DDBJ databases">
        <title>Complete genome sequences of Bordetella bronchialis and Bordetella flabilis.</title>
        <authorList>
            <person name="LiPuma J.J."/>
            <person name="Spilker T."/>
        </authorList>
    </citation>
    <scope>NUCLEOTIDE SEQUENCE [LARGE SCALE GENOMIC DNA]</scope>
    <source>
        <strain evidence="2 3">AU10664</strain>
        <plasmid evidence="2 3">unnamed1</plasmid>
    </source>
</reference>
<evidence type="ECO:0000313" key="3">
    <source>
        <dbReference type="Proteomes" id="UP000091926"/>
    </source>
</evidence>
<feature type="signal peptide" evidence="1">
    <location>
        <begin position="1"/>
        <end position="19"/>
    </location>
</feature>
<organism evidence="2 3">
    <name type="scientific">Bordetella flabilis</name>
    <dbReference type="NCBI Taxonomy" id="463014"/>
    <lineage>
        <taxon>Bacteria</taxon>
        <taxon>Pseudomonadati</taxon>
        <taxon>Pseudomonadota</taxon>
        <taxon>Betaproteobacteria</taxon>
        <taxon>Burkholderiales</taxon>
        <taxon>Alcaligenaceae</taxon>
        <taxon>Bordetella</taxon>
    </lineage>
</organism>
<dbReference type="Proteomes" id="UP000091926">
    <property type="component" value="Plasmid unnamed1"/>
</dbReference>
<keyword evidence="1" id="KW-0732">Signal</keyword>
<sequence>MYFLSYVLAALLVMGGTTATILAESQSSAQASSQEVSAASMRVMAGIAQSFMAAHSAKEGEISASELAPYTPSWFLGDSRVRVIGHSGRAYVFIAPENGNRISVDDVIAGGDAPATLGIASAGKLMGSLSGTVLLDIPAAIPDGSLVYVM</sequence>
<name>A0A193GMU4_9BORD</name>
<geneLocation type="plasmid" evidence="2 3">
    <name>unnamed1</name>
</geneLocation>
<evidence type="ECO:0008006" key="4">
    <source>
        <dbReference type="Google" id="ProtNLM"/>
    </source>
</evidence>
<protein>
    <recommendedName>
        <fullName evidence="4">PilM protein</fullName>
    </recommendedName>
</protein>
<dbReference type="RefSeq" id="WP_066665777.1">
    <property type="nucleotide sequence ID" value="NZ_CBCSCL010000020.1"/>
</dbReference>
<keyword evidence="2" id="KW-0614">Plasmid</keyword>
<dbReference type="Pfam" id="PF07419">
    <property type="entry name" value="PilM"/>
    <property type="match status" value="1"/>
</dbReference>
<dbReference type="InterPro" id="IPR009987">
    <property type="entry name" value="IM_PilM"/>
</dbReference>
<dbReference type="Gene3D" id="3.30.1300.90">
    <property type="entry name" value="PilM protein, N-terminal domain"/>
    <property type="match status" value="1"/>
</dbReference>
<proteinExistence type="predicted"/>
<evidence type="ECO:0000256" key="1">
    <source>
        <dbReference type="SAM" id="SignalP"/>
    </source>
</evidence>
<feature type="chain" id="PRO_5008259152" description="PilM protein" evidence="1">
    <location>
        <begin position="20"/>
        <end position="150"/>
    </location>
</feature>
<gene>
    <name evidence="2" type="ORF">BAU07_26080</name>
</gene>
<keyword evidence="3" id="KW-1185">Reference proteome</keyword>
<evidence type="ECO:0000313" key="2">
    <source>
        <dbReference type="EMBL" id="ANN80801.1"/>
    </source>
</evidence>
<dbReference type="AlphaFoldDB" id="A0A193GMU4"/>
<dbReference type="InterPro" id="IPR041883">
    <property type="entry name" value="PilM_N-ter"/>
</dbReference>
<dbReference type="KEGG" id="bfz:BAU07_26080"/>
<accession>A0A193GMU4</accession>
<dbReference type="EMBL" id="CP016173">
    <property type="protein sequence ID" value="ANN80801.1"/>
    <property type="molecule type" value="Genomic_DNA"/>
</dbReference>